<gene>
    <name evidence="3" type="ordered locus">Mlg_2365</name>
</gene>
<sequence length="399" mass="42249">MTARRVQLLKVVSGLDIGGVRSAELGFTAELQARGVGVGGVIVTGGAMAARYARLFDGHWLLDTRLPEFRGGRWERLRRTVVNLGRSRQGARRLAGDLRGTRWASAGTVVAVRHAPLLPLAALLARRLDLPLLWHMPNPVHDRLGRAYFQALLRLAGGTAVGNSRYTLASLGAGDGPVIYPGFSPARVALDETAPELRASLGIPAAAPVFAVVARLTPDKATDWVLAAFLDSAAFRNGAHLLIAGGPLDSRFALDLRAHAGEAGDGRVHFLGEVEQVAPVYRAADVLVAGRRTVEPFGISLVEAMASGLPVIAPGGGGPDEVVTDGVTGWLLPDRGVAAYTRALDRAWSDRARWPVMGGQARTAAAPFSLAHQAGRYLQLVRAVLDPDGDDPAPMVRAR</sequence>
<evidence type="ECO:0000313" key="3">
    <source>
        <dbReference type="EMBL" id="ABI57705.1"/>
    </source>
</evidence>
<dbReference type="Proteomes" id="UP000001962">
    <property type="component" value="Chromosome"/>
</dbReference>
<dbReference type="eggNOG" id="COG0438">
    <property type="taxonomic scope" value="Bacteria"/>
</dbReference>
<reference evidence="4" key="1">
    <citation type="submission" date="2006-08" db="EMBL/GenBank/DDBJ databases">
        <title>Complete sequence of Alkalilimnicola ehrilichei MLHE-1.</title>
        <authorList>
            <person name="Copeland A."/>
            <person name="Lucas S."/>
            <person name="Lapidus A."/>
            <person name="Barry K."/>
            <person name="Detter J.C."/>
            <person name="Glavina del Rio T."/>
            <person name="Hammon N."/>
            <person name="Israni S."/>
            <person name="Dalin E."/>
            <person name="Tice H."/>
            <person name="Pitluck S."/>
            <person name="Sims D."/>
            <person name="Brettin T."/>
            <person name="Bruce D."/>
            <person name="Han C."/>
            <person name="Tapia R."/>
            <person name="Gilna P."/>
            <person name="Schmutz J."/>
            <person name="Larimer F."/>
            <person name="Land M."/>
            <person name="Hauser L."/>
            <person name="Kyrpides N."/>
            <person name="Mikhailova N."/>
            <person name="Oremland R.S."/>
            <person name="Hoeft S.E."/>
            <person name="Switzer-Blum J."/>
            <person name="Kulp T."/>
            <person name="King G."/>
            <person name="Tabita R."/>
            <person name="Witte B."/>
            <person name="Santini J.M."/>
            <person name="Basu P."/>
            <person name="Hollibaugh J.T."/>
            <person name="Xie G."/>
            <person name="Stolz J.F."/>
            <person name="Richardson P."/>
        </authorList>
    </citation>
    <scope>NUCLEOTIDE SEQUENCE [LARGE SCALE GENOMIC DNA]</scope>
    <source>
        <strain evidence="4">ATCC BAA-1101 / DSM 17681 / MLHE-1</strain>
    </source>
</reference>
<dbReference type="CDD" id="cd03801">
    <property type="entry name" value="GT4_PimA-like"/>
    <property type="match status" value="1"/>
</dbReference>
<dbReference type="PANTHER" id="PTHR12526:SF510">
    <property type="entry name" value="D-INOSITOL 3-PHOSPHATE GLYCOSYLTRANSFERASE"/>
    <property type="match status" value="1"/>
</dbReference>
<keyword evidence="4" id="KW-1185">Reference proteome</keyword>
<dbReference type="HOGENOM" id="CLU_690092_0_0_6"/>
<proteinExistence type="predicted"/>
<keyword evidence="2 3" id="KW-0808">Transferase</keyword>
<dbReference type="AlphaFoldDB" id="Q0A632"/>
<protein>
    <submittedName>
        <fullName evidence="3">Glycosyl transferase, group 1</fullName>
    </submittedName>
</protein>
<dbReference type="GO" id="GO:0016757">
    <property type="term" value="F:glycosyltransferase activity"/>
    <property type="evidence" value="ECO:0007669"/>
    <property type="project" value="UniProtKB-KW"/>
</dbReference>
<dbReference type="KEGG" id="aeh:Mlg_2365"/>
<dbReference type="CAZy" id="GT4">
    <property type="family name" value="Glycosyltransferase Family 4"/>
</dbReference>
<dbReference type="EMBL" id="CP000453">
    <property type="protein sequence ID" value="ABI57705.1"/>
    <property type="molecule type" value="Genomic_DNA"/>
</dbReference>
<accession>Q0A632</accession>
<dbReference type="OrthoDB" id="9775208at2"/>
<dbReference type="Gene3D" id="3.40.50.2000">
    <property type="entry name" value="Glycogen Phosphorylase B"/>
    <property type="match status" value="2"/>
</dbReference>
<organism evidence="3 4">
    <name type="scientific">Alkalilimnicola ehrlichii (strain ATCC BAA-1101 / DSM 17681 / MLHE-1)</name>
    <dbReference type="NCBI Taxonomy" id="187272"/>
    <lineage>
        <taxon>Bacteria</taxon>
        <taxon>Pseudomonadati</taxon>
        <taxon>Pseudomonadota</taxon>
        <taxon>Gammaproteobacteria</taxon>
        <taxon>Chromatiales</taxon>
        <taxon>Ectothiorhodospiraceae</taxon>
        <taxon>Alkalilimnicola</taxon>
    </lineage>
</organism>
<dbReference type="SUPFAM" id="SSF53756">
    <property type="entry name" value="UDP-Glycosyltransferase/glycogen phosphorylase"/>
    <property type="match status" value="1"/>
</dbReference>
<dbReference type="Pfam" id="PF13692">
    <property type="entry name" value="Glyco_trans_1_4"/>
    <property type="match status" value="1"/>
</dbReference>
<dbReference type="PANTHER" id="PTHR12526">
    <property type="entry name" value="GLYCOSYLTRANSFERASE"/>
    <property type="match status" value="1"/>
</dbReference>
<evidence type="ECO:0000256" key="2">
    <source>
        <dbReference type="ARBA" id="ARBA00022679"/>
    </source>
</evidence>
<evidence type="ECO:0000256" key="1">
    <source>
        <dbReference type="ARBA" id="ARBA00022676"/>
    </source>
</evidence>
<evidence type="ECO:0000313" key="4">
    <source>
        <dbReference type="Proteomes" id="UP000001962"/>
    </source>
</evidence>
<name>Q0A632_ALKEH</name>
<dbReference type="RefSeq" id="WP_011630098.1">
    <property type="nucleotide sequence ID" value="NC_008340.1"/>
</dbReference>
<keyword evidence="1" id="KW-0328">Glycosyltransferase</keyword>